<organism evidence="2 3">
    <name type="scientific">Heterodera schachtii</name>
    <name type="common">Sugarbeet cyst nematode worm</name>
    <name type="synonym">Tylenchus schachtii</name>
    <dbReference type="NCBI Taxonomy" id="97005"/>
    <lineage>
        <taxon>Eukaryota</taxon>
        <taxon>Metazoa</taxon>
        <taxon>Ecdysozoa</taxon>
        <taxon>Nematoda</taxon>
        <taxon>Chromadorea</taxon>
        <taxon>Rhabditida</taxon>
        <taxon>Tylenchina</taxon>
        <taxon>Tylenchomorpha</taxon>
        <taxon>Tylenchoidea</taxon>
        <taxon>Heteroderidae</taxon>
        <taxon>Heteroderinae</taxon>
        <taxon>Heterodera</taxon>
    </lineage>
</organism>
<keyword evidence="3" id="KW-1185">Reference proteome</keyword>
<evidence type="ECO:0000256" key="1">
    <source>
        <dbReference type="SAM" id="MobiDB-lite"/>
    </source>
</evidence>
<dbReference type="Proteomes" id="UP001620645">
    <property type="component" value="Unassembled WGS sequence"/>
</dbReference>
<dbReference type="AlphaFoldDB" id="A0ABD2J915"/>
<name>A0ABD2J915_HETSC</name>
<protein>
    <submittedName>
        <fullName evidence="2">Uncharacterized protein</fullName>
    </submittedName>
</protein>
<sequence length="326" mass="37225">MNSRQIERAQLRARLNLLVDEVDFVVQGLINNYQTDGLIGGAPEEVHPVELNGGQDLQHEQQMGMQHEQQLHQPWEMDDPPLPEQHLEIGPQLPADWAYQPQQWAHVEYGEEQQQQQQHQQQGAWDDAWEPLSPNALAQIQDEADGLRQDLTIWLHNEVDEPQHQQQPQQQQPMLGWETPRSHFERPVPQRTPSPSGDAPRALIGELIFSDQCLLCMGSHGVDCAVTVRGNNCGCVTICDTCCENGWWQRYVDAARDQAARQVEDSIDPWTGIVRGDEDSQRLWVEGHDVRPKCLGCQAGRVDYLVVVTRPRRSQRVRYARSCAFC</sequence>
<comment type="caution">
    <text evidence="2">The sequence shown here is derived from an EMBL/GenBank/DDBJ whole genome shotgun (WGS) entry which is preliminary data.</text>
</comment>
<accession>A0ABD2J915</accession>
<feature type="region of interest" description="Disordered" evidence="1">
    <location>
        <begin position="180"/>
        <end position="199"/>
    </location>
</feature>
<proteinExistence type="predicted"/>
<evidence type="ECO:0000313" key="2">
    <source>
        <dbReference type="EMBL" id="KAL3087104.1"/>
    </source>
</evidence>
<reference evidence="2 3" key="1">
    <citation type="submission" date="2024-10" db="EMBL/GenBank/DDBJ databases">
        <authorList>
            <person name="Kim D."/>
        </authorList>
    </citation>
    <scope>NUCLEOTIDE SEQUENCE [LARGE SCALE GENOMIC DNA]</scope>
    <source>
        <strain evidence="2">Taebaek</strain>
    </source>
</reference>
<gene>
    <name evidence="2" type="ORF">niasHS_005343</name>
</gene>
<evidence type="ECO:0000313" key="3">
    <source>
        <dbReference type="Proteomes" id="UP001620645"/>
    </source>
</evidence>
<dbReference type="EMBL" id="JBICCN010000185">
    <property type="protein sequence ID" value="KAL3087104.1"/>
    <property type="molecule type" value="Genomic_DNA"/>
</dbReference>